<evidence type="ECO:0000256" key="1">
    <source>
        <dbReference type="ARBA" id="ARBA00022598"/>
    </source>
</evidence>
<evidence type="ECO:0000256" key="5">
    <source>
        <dbReference type="ARBA" id="ARBA00023146"/>
    </source>
</evidence>
<evidence type="ECO:0000313" key="7">
    <source>
        <dbReference type="EMBL" id="BAF35106.1"/>
    </source>
</evidence>
<dbReference type="PRINTS" id="PR01042">
    <property type="entry name" value="TRNASYNTHASP"/>
</dbReference>
<keyword evidence="4" id="KW-0648">Protein biosynthesis</keyword>
<dbReference type="InterPro" id="IPR002312">
    <property type="entry name" value="Asp/Asn-tRNA-synth_IIb"/>
</dbReference>
<gene>
    <name evidence="7" type="ordered locus">CRP_075</name>
</gene>
<keyword evidence="2" id="KW-0547">Nucleotide-binding</keyword>
<dbReference type="PROSITE" id="PS50862">
    <property type="entry name" value="AA_TRNA_LIGASE_II"/>
    <property type="match status" value="1"/>
</dbReference>
<dbReference type="Gene3D" id="3.30.930.10">
    <property type="entry name" value="Bira Bifunctional Protein, Domain 2"/>
    <property type="match status" value="2"/>
</dbReference>
<organism evidence="7 8">
    <name type="scientific">Carsonella ruddii (strain PV)</name>
    <dbReference type="NCBI Taxonomy" id="387662"/>
    <lineage>
        <taxon>Bacteria</taxon>
        <taxon>Pseudomonadati</taxon>
        <taxon>Pseudomonadota</taxon>
        <taxon>Gammaproteobacteria</taxon>
        <taxon>Oceanospirillales</taxon>
        <taxon>Halomonadaceae</taxon>
        <taxon>Zymobacter group</taxon>
        <taxon>Candidatus Carsonella</taxon>
    </lineage>
</organism>
<sequence length="425" mass="51452">MNNNIFKKENFFILYGIIKKIKKLGKIIFIEFISFSKKINFLIKNIKIKIFNTITGIYFFNNNNLNIFELCYFKKKINKINLKFLKLKSKIIYFIRLFFSINNYLELDIPIIEKYTSSGSKQFLIIDKNKKKYFLSLTQSPQKIKQYYMFNAINKYFQIAKCFRDEDSRSSRIKEFQQIDIENSNTIFLNFKKKINLFLKSLIFFILKKKTLILKIKYKFIKKYLFEKKNLNLPYLYKKKIIKNSYIYILKTKLKKIEINKSFYFKLSKYYIILTLKKQDYNFCLSLKLSHKYNNLINLNIILLWIIDFYYFKNKKIKHHQFTAFKNNFKNFYNSKSLAYDVFLNGIEIGGGSIRNINFLIQNKIFLNSKKKSKFINFYKRALPHHCGIAFGLERIISLLIKKNIKKTITYYNYSKLIKSKKINE</sequence>
<dbReference type="PANTHER" id="PTHR22594">
    <property type="entry name" value="ASPARTYL/LYSYL-TRNA SYNTHETASE"/>
    <property type="match status" value="1"/>
</dbReference>
<dbReference type="EMBL" id="AP009180">
    <property type="protein sequence ID" value="BAF35106.1"/>
    <property type="molecule type" value="Genomic_DNA"/>
</dbReference>
<dbReference type="GO" id="GO:0006422">
    <property type="term" value="P:aspartyl-tRNA aminoacylation"/>
    <property type="evidence" value="ECO:0007669"/>
    <property type="project" value="TreeGrafter"/>
</dbReference>
<evidence type="ECO:0000256" key="3">
    <source>
        <dbReference type="ARBA" id="ARBA00022840"/>
    </source>
</evidence>
<dbReference type="GO" id="GO:0004815">
    <property type="term" value="F:aspartate-tRNA ligase activity"/>
    <property type="evidence" value="ECO:0007669"/>
    <property type="project" value="TreeGrafter"/>
</dbReference>
<keyword evidence="1" id="KW-0436">Ligase</keyword>
<dbReference type="RefSeq" id="WP_011672298.1">
    <property type="nucleotide sequence ID" value="NC_008512.1"/>
</dbReference>
<protein>
    <submittedName>
        <fullName evidence="7">Aspartyl-tRNA synthetase</fullName>
    </submittedName>
</protein>
<dbReference type="Pfam" id="PF00152">
    <property type="entry name" value="tRNA-synt_2"/>
    <property type="match status" value="1"/>
</dbReference>
<dbReference type="HOGENOM" id="CLU_646697_0_0_6"/>
<name>Q05FR5_CARRP</name>
<dbReference type="InterPro" id="IPR004364">
    <property type="entry name" value="Aa-tRNA-synt_II"/>
</dbReference>
<dbReference type="InterPro" id="IPR045864">
    <property type="entry name" value="aa-tRNA-synth_II/BPL/LPL"/>
</dbReference>
<dbReference type="STRING" id="387662.CRP_075"/>
<dbReference type="KEGG" id="crp:CRP_075"/>
<evidence type="ECO:0000256" key="4">
    <source>
        <dbReference type="ARBA" id="ARBA00022917"/>
    </source>
</evidence>
<reference evidence="7 8" key="1">
    <citation type="journal article" date="2006" name="Science">
        <title>The 160-kilobase genome of the bacterial endosymbiont Carsonella.</title>
        <authorList>
            <person name="Nakabachi A."/>
            <person name="Yamashita A."/>
            <person name="Toh H."/>
            <person name="Ishikawa H."/>
            <person name="Dunbar H."/>
            <person name="Moran N."/>
            <person name="Hattori M."/>
        </authorList>
    </citation>
    <scope>NUCLEOTIDE SEQUENCE [LARGE SCALE GENOMIC DNA]</scope>
    <source>
        <strain evidence="7 8">PV</strain>
    </source>
</reference>
<dbReference type="InterPro" id="IPR006195">
    <property type="entry name" value="aa-tRNA-synth_II"/>
</dbReference>
<keyword evidence="3" id="KW-0067">ATP-binding</keyword>
<proteinExistence type="predicted"/>
<dbReference type="OrthoDB" id="9802326at2"/>
<feature type="domain" description="Aminoacyl-transfer RNA synthetases class-II family profile" evidence="6">
    <location>
        <begin position="85"/>
        <end position="401"/>
    </location>
</feature>
<evidence type="ECO:0000259" key="6">
    <source>
        <dbReference type="PROSITE" id="PS50862"/>
    </source>
</evidence>
<evidence type="ECO:0000313" key="8">
    <source>
        <dbReference type="Proteomes" id="UP000000777"/>
    </source>
</evidence>
<accession>Q05FR5</accession>
<evidence type="ECO:0000256" key="2">
    <source>
        <dbReference type="ARBA" id="ARBA00022741"/>
    </source>
</evidence>
<dbReference type="AlphaFoldDB" id="Q05FR5"/>
<keyword evidence="5 7" id="KW-0030">Aminoacyl-tRNA synthetase</keyword>
<dbReference type="SUPFAM" id="SSF55681">
    <property type="entry name" value="Class II aaRS and biotin synthetases"/>
    <property type="match status" value="1"/>
</dbReference>
<dbReference type="PANTHER" id="PTHR22594:SF5">
    <property type="entry name" value="ASPARTATE--TRNA LIGASE, MITOCHONDRIAL"/>
    <property type="match status" value="1"/>
</dbReference>
<dbReference type="Proteomes" id="UP000000777">
    <property type="component" value="Chromosome"/>
</dbReference>
<dbReference type="GO" id="GO:0005524">
    <property type="term" value="F:ATP binding"/>
    <property type="evidence" value="ECO:0007669"/>
    <property type="project" value="UniProtKB-KW"/>
</dbReference>